<keyword evidence="3" id="KW-1185">Reference proteome</keyword>
<evidence type="ECO:0000313" key="2">
    <source>
        <dbReference type="EMBL" id="MBN7810549.1"/>
    </source>
</evidence>
<feature type="signal peptide" evidence="1">
    <location>
        <begin position="1"/>
        <end position="22"/>
    </location>
</feature>
<feature type="chain" id="PRO_5045795135" description="Type 1 periplasmic binding fold superfamily protein" evidence="1">
    <location>
        <begin position="23"/>
        <end position="199"/>
    </location>
</feature>
<protein>
    <recommendedName>
        <fullName evidence="4">Type 1 periplasmic binding fold superfamily protein</fullName>
    </recommendedName>
</protein>
<evidence type="ECO:0000256" key="1">
    <source>
        <dbReference type="SAM" id="SignalP"/>
    </source>
</evidence>
<reference evidence="2 3" key="1">
    <citation type="submission" date="2021-03" db="EMBL/GenBank/DDBJ databases">
        <title>novel species isolated from a fishpond in China.</title>
        <authorList>
            <person name="Lu H."/>
            <person name="Cai Z."/>
        </authorList>
    </citation>
    <scope>NUCLEOTIDE SEQUENCE [LARGE SCALE GENOMIC DNA]</scope>
    <source>
        <strain evidence="2 3">H41</strain>
    </source>
</reference>
<gene>
    <name evidence="2" type="ORF">J0A68_06255</name>
</gene>
<keyword evidence="1" id="KW-0732">Signal</keyword>
<name>A0ABS3C4P0_9BACT</name>
<evidence type="ECO:0008006" key="4">
    <source>
        <dbReference type="Google" id="ProtNLM"/>
    </source>
</evidence>
<organism evidence="2 3">
    <name type="scientific">Algoriphagus oliviformis</name>
    <dbReference type="NCBI Taxonomy" id="2811231"/>
    <lineage>
        <taxon>Bacteria</taxon>
        <taxon>Pseudomonadati</taxon>
        <taxon>Bacteroidota</taxon>
        <taxon>Cytophagia</taxon>
        <taxon>Cytophagales</taxon>
        <taxon>Cyclobacteriaceae</taxon>
        <taxon>Algoriphagus</taxon>
    </lineage>
</organism>
<dbReference type="RefSeq" id="WP_206577333.1">
    <property type="nucleotide sequence ID" value="NZ_JAFKCT010000002.1"/>
</dbReference>
<dbReference type="PROSITE" id="PS51257">
    <property type="entry name" value="PROKAR_LIPOPROTEIN"/>
    <property type="match status" value="1"/>
</dbReference>
<accession>A0ABS3C4P0</accession>
<comment type="caution">
    <text evidence="2">The sequence shown here is derived from an EMBL/GenBank/DDBJ whole genome shotgun (WGS) entry which is preliminary data.</text>
</comment>
<dbReference type="EMBL" id="JAFKCT010000002">
    <property type="protein sequence ID" value="MBN7810549.1"/>
    <property type="molecule type" value="Genomic_DNA"/>
</dbReference>
<proteinExistence type="predicted"/>
<sequence>MKNLQKLPIYLFSILAMGFASCESDDPVPENDAEVITDVTLTFQELDASGNAVGTPFSAKASDPEGIEIGATPTIETVTVKKGKTYRMNITVTNSIAGEDITEEILEEADEHQFFFVGGAFAGNILTIAYDDPSGELIGLQTELGVSSSPGTNNTQMQIVLRHALDKSYPGATNPNFPTYEQAGGETDLDITFPVVIEN</sequence>
<evidence type="ECO:0000313" key="3">
    <source>
        <dbReference type="Proteomes" id="UP000664317"/>
    </source>
</evidence>
<dbReference type="Proteomes" id="UP000664317">
    <property type="component" value="Unassembled WGS sequence"/>
</dbReference>